<evidence type="ECO:0000313" key="2">
    <source>
        <dbReference type="Proteomes" id="UP000328092"/>
    </source>
</evidence>
<protein>
    <submittedName>
        <fullName evidence="1">Uncharacterized protein</fullName>
    </submittedName>
</protein>
<organism evidence="1 2">
    <name type="scientific">Bradyrhizobium ivorense</name>
    <dbReference type="NCBI Taxonomy" id="2511166"/>
    <lineage>
        <taxon>Bacteria</taxon>
        <taxon>Pseudomonadati</taxon>
        <taxon>Pseudomonadota</taxon>
        <taxon>Alphaproteobacteria</taxon>
        <taxon>Hyphomicrobiales</taxon>
        <taxon>Nitrobacteraceae</taxon>
        <taxon>Bradyrhizobium</taxon>
    </lineage>
</organism>
<comment type="caution">
    <text evidence="1">The sequence shown here is derived from an EMBL/GenBank/DDBJ whole genome shotgun (WGS) entry which is preliminary data.</text>
</comment>
<evidence type="ECO:0000313" key="1">
    <source>
        <dbReference type="EMBL" id="VIO69556.1"/>
    </source>
</evidence>
<keyword evidence="2" id="KW-1185">Reference proteome</keyword>
<reference evidence="1" key="1">
    <citation type="submission" date="2019-02" db="EMBL/GenBank/DDBJ databases">
        <authorList>
            <person name="Pothier F.J."/>
        </authorList>
    </citation>
    <scope>NUCLEOTIDE SEQUENCE</scope>
    <source>
        <strain evidence="1">CI-1B</strain>
    </source>
</reference>
<name>A0A508T654_9BRAD</name>
<accession>A0A508T654</accession>
<gene>
    <name evidence="1" type="ORF">CI1B_27620</name>
</gene>
<dbReference type="Proteomes" id="UP000328092">
    <property type="component" value="Unassembled WGS sequence"/>
</dbReference>
<dbReference type="EMBL" id="CAADFC020000009">
    <property type="protein sequence ID" value="VIO69556.1"/>
    <property type="molecule type" value="Genomic_DNA"/>
</dbReference>
<dbReference type="AlphaFoldDB" id="A0A508T654"/>
<dbReference type="RefSeq" id="WP_139859663.1">
    <property type="nucleotide sequence ID" value="NZ_CAADFC020000009.1"/>
</dbReference>
<proteinExistence type="predicted"/>
<dbReference type="OrthoDB" id="9974880at2"/>
<sequence>MNRRRFLQGLSGTTAYPFLLQAPLALLSGPARAVEPITIIVAAIGIIKAIADANRGDGGLGASISAINGKVELAIHQLAVIQKTLEFMITQVAQLREDLFNALGEQYAYQLHNEVVASIGKIEDIRREAKLKAVDLAADNPARGDFPARLLAAYEIFDLARRKLWAYPQGVSTLCSTTCSSMAAIDSIAFAYGIASDARMAINLRRHLSWLDRMADPDTPYSVATALVEARANEASIVERTKKDAQKLDAPSMIADKLYTASPAELCVVSHMDVQYFNEIHYQSWDRAGQTTSVLVATFLRDVTDRAGAKFLTNSRVQEYSVAHYKPDGSLFDMKSKPRAQQIDRAQCVVRDLPEYAIDPVHTKRNNTDTTNPATAWKTISPLVFDKARNSNPLWRSWTDPPNWKAAQLILDGINLERLKQEHAKTCLLHVTEHREFVRKISKQFPEVDDLKEVPK</sequence>